<sequence>MVTIVKRKALNRATPFTRTSAITPSEPGLFPSLSVGDHVEILVYKRKKKLQAEVKTTGITPHEPTEIENLLDTITALEESAGRAKAEDVRLKAMEEESAAKKKDSSADESDDKPKRQRRSGGRPKDEEGASNTRERENGGLEETANANATAISRHAKSASYAAATATKPTAITQLSDDDDDGVATATVKGFDGVIGKNDTYNK</sequence>
<evidence type="ECO:0000313" key="2">
    <source>
        <dbReference type="EMBL" id="KAK2564014.1"/>
    </source>
</evidence>
<reference evidence="2" key="1">
    <citation type="journal article" date="2023" name="G3 (Bethesda)">
        <title>Whole genome assembly and annotation of the endangered Caribbean coral Acropora cervicornis.</title>
        <authorList>
            <person name="Selwyn J.D."/>
            <person name="Vollmer S.V."/>
        </authorList>
    </citation>
    <scope>NUCLEOTIDE SEQUENCE</scope>
    <source>
        <strain evidence="2">K2</strain>
    </source>
</reference>
<feature type="region of interest" description="Disordered" evidence="1">
    <location>
        <begin position="81"/>
        <end position="183"/>
    </location>
</feature>
<evidence type="ECO:0000256" key="1">
    <source>
        <dbReference type="SAM" id="MobiDB-lite"/>
    </source>
</evidence>
<proteinExistence type="predicted"/>
<gene>
    <name evidence="2" type="ORF">P5673_012223</name>
</gene>
<protein>
    <submittedName>
        <fullName evidence="2">Uncharacterized protein</fullName>
    </submittedName>
</protein>
<dbReference type="AlphaFoldDB" id="A0AAD9QMF0"/>
<dbReference type="Proteomes" id="UP001249851">
    <property type="component" value="Unassembled WGS sequence"/>
</dbReference>
<comment type="caution">
    <text evidence="2">The sequence shown here is derived from an EMBL/GenBank/DDBJ whole genome shotgun (WGS) entry which is preliminary data.</text>
</comment>
<reference evidence="2" key="2">
    <citation type="journal article" date="2023" name="Science">
        <title>Genomic signatures of disease resistance in endangered staghorn corals.</title>
        <authorList>
            <person name="Vollmer S.V."/>
            <person name="Selwyn J.D."/>
            <person name="Despard B.A."/>
            <person name="Roesel C.L."/>
        </authorList>
    </citation>
    <scope>NUCLEOTIDE SEQUENCE</scope>
    <source>
        <strain evidence="2">K2</strain>
    </source>
</reference>
<name>A0AAD9QMF0_ACRCE</name>
<feature type="compositionally biased region" description="Basic and acidic residues" evidence="1">
    <location>
        <begin position="123"/>
        <end position="139"/>
    </location>
</feature>
<dbReference type="EMBL" id="JARQWQ010000023">
    <property type="protein sequence ID" value="KAK2564014.1"/>
    <property type="molecule type" value="Genomic_DNA"/>
</dbReference>
<feature type="compositionally biased region" description="Basic and acidic residues" evidence="1">
    <location>
        <begin position="81"/>
        <end position="106"/>
    </location>
</feature>
<feature type="compositionally biased region" description="Low complexity" evidence="1">
    <location>
        <begin position="158"/>
        <end position="173"/>
    </location>
</feature>
<evidence type="ECO:0000313" key="3">
    <source>
        <dbReference type="Proteomes" id="UP001249851"/>
    </source>
</evidence>
<organism evidence="2 3">
    <name type="scientific">Acropora cervicornis</name>
    <name type="common">Staghorn coral</name>
    <dbReference type="NCBI Taxonomy" id="6130"/>
    <lineage>
        <taxon>Eukaryota</taxon>
        <taxon>Metazoa</taxon>
        <taxon>Cnidaria</taxon>
        <taxon>Anthozoa</taxon>
        <taxon>Hexacorallia</taxon>
        <taxon>Scleractinia</taxon>
        <taxon>Astrocoeniina</taxon>
        <taxon>Acroporidae</taxon>
        <taxon>Acropora</taxon>
    </lineage>
</organism>
<accession>A0AAD9QMF0</accession>
<keyword evidence="3" id="KW-1185">Reference proteome</keyword>